<feature type="non-terminal residue" evidence="2">
    <location>
        <position position="1"/>
    </location>
</feature>
<organism evidence="2 3">
    <name type="scientific">Mesorhabditis spiculigera</name>
    <dbReference type="NCBI Taxonomy" id="96644"/>
    <lineage>
        <taxon>Eukaryota</taxon>
        <taxon>Metazoa</taxon>
        <taxon>Ecdysozoa</taxon>
        <taxon>Nematoda</taxon>
        <taxon>Chromadorea</taxon>
        <taxon>Rhabditida</taxon>
        <taxon>Rhabditina</taxon>
        <taxon>Rhabditomorpha</taxon>
        <taxon>Rhabditoidea</taxon>
        <taxon>Rhabditidae</taxon>
        <taxon>Mesorhabditinae</taxon>
        <taxon>Mesorhabditis</taxon>
    </lineage>
</organism>
<name>A0AA36D7U1_9BILA</name>
<dbReference type="AlphaFoldDB" id="A0AA36D7U1"/>
<keyword evidence="1" id="KW-0732">Signal</keyword>
<keyword evidence="3" id="KW-1185">Reference proteome</keyword>
<accession>A0AA36D7U1</accession>
<proteinExistence type="predicted"/>
<evidence type="ECO:0000313" key="2">
    <source>
        <dbReference type="EMBL" id="CAJ0582367.1"/>
    </source>
</evidence>
<dbReference type="EMBL" id="CATQJA010002664">
    <property type="protein sequence ID" value="CAJ0582367.1"/>
    <property type="molecule type" value="Genomic_DNA"/>
</dbReference>
<protein>
    <submittedName>
        <fullName evidence="2">Uncharacterized protein</fullName>
    </submittedName>
</protein>
<sequence>MLRLFLLLILCVITSGQLWGGYYNSYGSWPSGAYGYPGSYGMYGNSLYGGTGMYGGGLGGMYGGGFGGLGGLGGMDFDLCTPAMCENFDNG</sequence>
<evidence type="ECO:0000256" key="1">
    <source>
        <dbReference type="SAM" id="SignalP"/>
    </source>
</evidence>
<dbReference type="Proteomes" id="UP001177023">
    <property type="component" value="Unassembled WGS sequence"/>
</dbReference>
<feature type="chain" id="PRO_5041220923" evidence="1">
    <location>
        <begin position="17"/>
        <end position="91"/>
    </location>
</feature>
<feature type="signal peptide" evidence="1">
    <location>
        <begin position="1"/>
        <end position="16"/>
    </location>
</feature>
<comment type="caution">
    <text evidence="2">The sequence shown here is derived from an EMBL/GenBank/DDBJ whole genome shotgun (WGS) entry which is preliminary data.</text>
</comment>
<gene>
    <name evidence="2" type="ORF">MSPICULIGERA_LOCUS20503</name>
</gene>
<reference evidence="2" key="1">
    <citation type="submission" date="2023-06" db="EMBL/GenBank/DDBJ databases">
        <authorList>
            <person name="Delattre M."/>
        </authorList>
    </citation>
    <scope>NUCLEOTIDE SEQUENCE</scope>
    <source>
        <strain evidence="2">AF72</strain>
    </source>
</reference>
<evidence type="ECO:0000313" key="3">
    <source>
        <dbReference type="Proteomes" id="UP001177023"/>
    </source>
</evidence>